<dbReference type="EMBL" id="CAADII010000039">
    <property type="protein sequence ID" value="VFR54972.1"/>
    <property type="molecule type" value="Genomic_DNA"/>
</dbReference>
<sequence>MLEDRDTWIDPPGPEVDPYLFDAEWRKPDAVERYVLLDASFVPGLGARLAAWAPPEDVCSLYAGVYDGEGLDQVAPYLVRLPPSAYVRRQLCEKILRVTRGKPMLSLLHSMATLEELAAHLRVQVEAVNDQGKGYLLRLADTRSFAGLMQVLTPPQRARLMAGIARWSYVDRDGIWRFVEGSFHFDPQADTKPFQIDADQQLWLNRLALPDAILRFVQLRAPLFGELACAPSVAHRVIQDGVLRLVRRGLDNQALAYRHALTRLRQQGLFGAKPQAQKLVEPEVSQ</sequence>
<gene>
    <name evidence="2" type="ORF">BRI6_0829</name>
    <name evidence="3" type="ORF">BRI9_0884</name>
    <name evidence="4" type="ORF">IVO3_0882</name>
    <name evidence="5" type="ORF">RAN7_0822</name>
</gene>
<feature type="domain" description="DUF4123" evidence="1">
    <location>
        <begin position="34"/>
        <end position="158"/>
    </location>
</feature>
<evidence type="ECO:0000313" key="5">
    <source>
        <dbReference type="EMBL" id="VFS32039.1"/>
    </source>
</evidence>
<dbReference type="EMBL" id="CAADIP010000045">
    <property type="protein sequence ID" value="VFR95076.1"/>
    <property type="molecule type" value="Genomic_DNA"/>
</dbReference>
<dbReference type="Pfam" id="PF13503">
    <property type="entry name" value="DUF4123"/>
    <property type="match status" value="1"/>
</dbReference>
<evidence type="ECO:0000313" key="3">
    <source>
        <dbReference type="EMBL" id="VFR60874.1"/>
    </source>
</evidence>
<dbReference type="AlphaFoldDB" id="A0A484V8R6"/>
<evidence type="ECO:0000259" key="1">
    <source>
        <dbReference type="Pfam" id="PF13503"/>
    </source>
</evidence>
<organism evidence="4">
    <name type="scientific">plant metagenome</name>
    <dbReference type="NCBI Taxonomy" id="1297885"/>
    <lineage>
        <taxon>unclassified sequences</taxon>
        <taxon>metagenomes</taxon>
        <taxon>organismal metagenomes</taxon>
    </lineage>
</organism>
<name>A0A484V8R6_9ZZZZ</name>
<proteinExistence type="predicted"/>
<dbReference type="EMBL" id="CAADIK010000004">
    <property type="protein sequence ID" value="VFR60874.1"/>
    <property type="molecule type" value="Genomic_DNA"/>
</dbReference>
<dbReference type="InterPro" id="IPR025391">
    <property type="entry name" value="DUF4123"/>
</dbReference>
<accession>A0A484V8R6</accession>
<evidence type="ECO:0000313" key="4">
    <source>
        <dbReference type="EMBL" id="VFR95076.1"/>
    </source>
</evidence>
<protein>
    <recommendedName>
        <fullName evidence="1">DUF4123 domain-containing protein</fullName>
    </recommendedName>
</protein>
<reference evidence="4" key="1">
    <citation type="submission" date="2019-03" db="EMBL/GenBank/DDBJ databases">
        <authorList>
            <person name="Danneels B."/>
        </authorList>
    </citation>
    <scope>NUCLEOTIDE SEQUENCE</scope>
</reference>
<evidence type="ECO:0000313" key="2">
    <source>
        <dbReference type="EMBL" id="VFR54972.1"/>
    </source>
</evidence>
<dbReference type="EMBL" id="CAADIZ010000066">
    <property type="protein sequence ID" value="VFS32039.1"/>
    <property type="molecule type" value="Genomic_DNA"/>
</dbReference>